<keyword evidence="2" id="KW-0472">Membrane</keyword>
<keyword evidence="2" id="KW-0812">Transmembrane</keyword>
<gene>
    <name evidence="3" type="ORF">FPE_LOCUS5464</name>
</gene>
<keyword evidence="4" id="KW-1185">Reference proteome</keyword>
<evidence type="ECO:0000256" key="2">
    <source>
        <dbReference type="SAM" id="Phobius"/>
    </source>
</evidence>
<dbReference type="Proteomes" id="UP000834106">
    <property type="component" value="Chromosome 3"/>
</dbReference>
<dbReference type="PANTHER" id="PTHR34054:SF16">
    <property type="entry name" value="MEMBRANE LIPOPROTEIN"/>
    <property type="match status" value="1"/>
</dbReference>
<organism evidence="3 4">
    <name type="scientific">Fraxinus pennsylvanica</name>
    <dbReference type="NCBI Taxonomy" id="56036"/>
    <lineage>
        <taxon>Eukaryota</taxon>
        <taxon>Viridiplantae</taxon>
        <taxon>Streptophyta</taxon>
        <taxon>Embryophyta</taxon>
        <taxon>Tracheophyta</taxon>
        <taxon>Spermatophyta</taxon>
        <taxon>Magnoliopsida</taxon>
        <taxon>eudicotyledons</taxon>
        <taxon>Gunneridae</taxon>
        <taxon>Pentapetalae</taxon>
        <taxon>asterids</taxon>
        <taxon>lamiids</taxon>
        <taxon>Lamiales</taxon>
        <taxon>Oleaceae</taxon>
        <taxon>Oleeae</taxon>
        <taxon>Fraxinus</taxon>
    </lineage>
</organism>
<evidence type="ECO:0000313" key="4">
    <source>
        <dbReference type="Proteomes" id="UP000834106"/>
    </source>
</evidence>
<dbReference type="AlphaFoldDB" id="A0AAD2DL65"/>
<reference evidence="3" key="1">
    <citation type="submission" date="2023-05" db="EMBL/GenBank/DDBJ databases">
        <authorList>
            <person name="Huff M."/>
        </authorList>
    </citation>
    <scope>NUCLEOTIDE SEQUENCE</scope>
</reference>
<dbReference type="InterPro" id="IPR045884">
    <property type="entry name" value="At5g59350-like"/>
</dbReference>
<sequence length="228" mass="25597">MVSYSGLGIGLSFVFGFILMGLVAALYHSVWRKKRVTASRGEIQCFPCLFCWKMKHNSVHNSQERTNSLKTQEESRDVHEQMDLELGSSKDLLVNGYGEQGVETELMRLHNLCGLGPPRFLFTIKEESEKDLESDDGKSKGDNNSRKQSRKTTLSDLFTGVDGTDTPYSTPSSSPSIRACDSCYDHGLRSLSEAELNRLRCHPPPKLKFLKDAEEKLLMEEAENKRGG</sequence>
<accession>A0AAD2DL65</accession>
<protein>
    <submittedName>
        <fullName evidence="3">Uncharacterized protein</fullName>
    </submittedName>
</protein>
<proteinExistence type="predicted"/>
<feature type="compositionally biased region" description="Basic and acidic residues" evidence="1">
    <location>
        <begin position="135"/>
        <end position="145"/>
    </location>
</feature>
<name>A0AAD2DL65_9LAMI</name>
<feature type="compositionally biased region" description="Low complexity" evidence="1">
    <location>
        <begin position="164"/>
        <end position="176"/>
    </location>
</feature>
<dbReference type="EMBL" id="OU503038">
    <property type="protein sequence ID" value="CAI9758034.1"/>
    <property type="molecule type" value="Genomic_DNA"/>
</dbReference>
<evidence type="ECO:0000313" key="3">
    <source>
        <dbReference type="EMBL" id="CAI9758034.1"/>
    </source>
</evidence>
<keyword evidence="2" id="KW-1133">Transmembrane helix</keyword>
<evidence type="ECO:0000256" key="1">
    <source>
        <dbReference type="SAM" id="MobiDB-lite"/>
    </source>
</evidence>
<feature type="transmembrane region" description="Helical" evidence="2">
    <location>
        <begin position="6"/>
        <end position="27"/>
    </location>
</feature>
<feature type="region of interest" description="Disordered" evidence="1">
    <location>
        <begin position="131"/>
        <end position="176"/>
    </location>
</feature>
<dbReference type="PANTHER" id="PTHR34054">
    <property type="entry name" value="EXPRESSED PROTEIN"/>
    <property type="match status" value="1"/>
</dbReference>